<dbReference type="Pfam" id="PF24883">
    <property type="entry name" value="NPHP3_N"/>
    <property type="match status" value="1"/>
</dbReference>
<dbReference type="PROSITE" id="PS50297">
    <property type="entry name" value="ANK_REP_REGION"/>
    <property type="match status" value="1"/>
</dbReference>
<dbReference type="Gene3D" id="3.40.50.300">
    <property type="entry name" value="P-loop containing nucleotide triphosphate hydrolases"/>
    <property type="match status" value="1"/>
</dbReference>
<comment type="caution">
    <text evidence="4">The sequence shown here is derived from an EMBL/GenBank/DDBJ whole genome shotgun (WGS) entry which is preliminary data.</text>
</comment>
<reference evidence="4" key="1">
    <citation type="submission" date="2021-06" db="EMBL/GenBank/DDBJ databases">
        <title>Comparative genomics, transcriptomics and evolutionary studies reveal genomic signatures of adaptation to plant cell wall in hemibiotrophic fungi.</title>
        <authorList>
            <consortium name="DOE Joint Genome Institute"/>
            <person name="Baroncelli R."/>
            <person name="Diaz J.F."/>
            <person name="Benocci T."/>
            <person name="Peng M."/>
            <person name="Battaglia E."/>
            <person name="Haridas S."/>
            <person name="Andreopoulos W."/>
            <person name="Labutti K."/>
            <person name="Pangilinan J."/>
            <person name="Floch G.L."/>
            <person name="Makela M.R."/>
            <person name="Henrissat B."/>
            <person name="Grigoriev I.V."/>
            <person name="Crouch J.A."/>
            <person name="De Vries R.P."/>
            <person name="Sukno S.A."/>
            <person name="Thon M.R."/>
        </authorList>
    </citation>
    <scope>NUCLEOTIDE SEQUENCE</scope>
    <source>
        <strain evidence="4">CBS 193.32</strain>
    </source>
</reference>
<feature type="domain" description="Nephrocystin 3-like N-terminal" evidence="3">
    <location>
        <begin position="280"/>
        <end position="454"/>
    </location>
</feature>
<evidence type="ECO:0000256" key="1">
    <source>
        <dbReference type="ARBA" id="ARBA00022737"/>
    </source>
</evidence>
<organism evidence="4 5">
    <name type="scientific">Colletotrichum godetiae</name>
    <dbReference type="NCBI Taxonomy" id="1209918"/>
    <lineage>
        <taxon>Eukaryota</taxon>
        <taxon>Fungi</taxon>
        <taxon>Dikarya</taxon>
        <taxon>Ascomycota</taxon>
        <taxon>Pezizomycotina</taxon>
        <taxon>Sordariomycetes</taxon>
        <taxon>Hypocreomycetidae</taxon>
        <taxon>Glomerellales</taxon>
        <taxon>Glomerellaceae</taxon>
        <taxon>Colletotrichum</taxon>
        <taxon>Colletotrichum acutatum species complex</taxon>
    </lineage>
</organism>
<evidence type="ECO:0000313" key="4">
    <source>
        <dbReference type="EMBL" id="KAK1699749.1"/>
    </source>
</evidence>
<feature type="repeat" description="ANK" evidence="2">
    <location>
        <begin position="969"/>
        <end position="1001"/>
    </location>
</feature>
<dbReference type="InterPro" id="IPR027417">
    <property type="entry name" value="P-loop_NTPase"/>
</dbReference>
<dbReference type="AlphaFoldDB" id="A0AAJ0F1L0"/>
<protein>
    <recommendedName>
        <fullName evidence="3">Nephrocystin 3-like N-terminal domain-containing protein</fullName>
    </recommendedName>
</protein>
<evidence type="ECO:0000256" key="2">
    <source>
        <dbReference type="PROSITE-ProRule" id="PRU00023"/>
    </source>
</evidence>
<dbReference type="SUPFAM" id="SSF48403">
    <property type="entry name" value="Ankyrin repeat"/>
    <property type="match status" value="1"/>
</dbReference>
<accession>A0AAJ0F1L0</accession>
<feature type="repeat" description="ANK" evidence="2">
    <location>
        <begin position="828"/>
        <end position="860"/>
    </location>
</feature>
<keyword evidence="1" id="KW-0677">Repeat</keyword>
<dbReference type="Gene3D" id="1.25.40.20">
    <property type="entry name" value="Ankyrin repeat-containing domain"/>
    <property type="match status" value="2"/>
</dbReference>
<dbReference type="PANTHER" id="PTHR10039:SF16">
    <property type="entry name" value="GPI INOSITOL-DEACYLASE"/>
    <property type="match status" value="1"/>
</dbReference>
<dbReference type="Proteomes" id="UP001224890">
    <property type="component" value="Unassembled WGS sequence"/>
</dbReference>
<dbReference type="PROSITE" id="PS50088">
    <property type="entry name" value="ANK_REPEAT"/>
    <property type="match status" value="2"/>
</dbReference>
<dbReference type="InterPro" id="IPR056884">
    <property type="entry name" value="NPHP3-like_N"/>
</dbReference>
<name>A0AAJ0F1L0_9PEZI</name>
<gene>
    <name evidence="4" type="ORF">BDP55DRAFT_541547</name>
</gene>
<dbReference type="SMART" id="SM00248">
    <property type="entry name" value="ANK"/>
    <property type="match status" value="5"/>
</dbReference>
<dbReference type="GeneID" id="85452753"/>
<dbReference type="Pfam" id="PF12796">
    <property type="entry name" value="Ank_2"/>
    <property type="match status" value="2"/>
</dbReference>
<dbReference type="InterPro" id="IPR036770">
    <property type="entry name" value="Ankyrin_rpt-contain_sf"/>
</dbReference>
<evidence type="ECO:0000313" key="5">
    <source>
        <dbReference type="Proteomes" id="UP001224890"/>
    </source>
</evidence>
<keyword evidence="5" id="KW-1185">Reference proteome</keyword>
<evidence type="ECO:0000259" key="3">
    <source>
        <dbReference type="Pfam" id="PF24883"/>
    </source>
</evidence>
<proteinExistence type="predicted"/>
<dbReference type="InterPro" id="IPR002110">
    <property type="entry name" value="Ankyrin_rpt"/>
</dbReference>
<dbReference type="PANTHER" id="PTHR10039">
    <property type="entry name" value="AMELOGENIN"/>
    <property type="match status" value="1"/>
</dbReference>
<dbReference type="EMBL" id="JAHMHR010000003">
    <property type="protein sequence ID" value="KAK1699749.1"/>
    <property type="molecule type" value="Genomic_DNA"/>
</dbReference>
<dbReference type="RefSeq" id="XP_060435506.1">
    <property type="nucleotide sequence ID" value="XM_060568227.1"/>
</dbReference>
<keyword evidence="2" id="KW-0040">ANK repeat</keyword>
<sequence>MGGSTPSIDLWQEAYKKVDAKTQTWIASLPLPGNAQDPASELAEFVRASEKKNKEEALKLKFGDREILWRDYANRVVPVVTAIGDISINFAPTPSMAVWSAVKVLLMAHVSEREDLVAIMGCTDIVLCLVRRGRVYEEVYIGNSISPRPPYEEDLITKLVEVYAKCLEFLAFVYKEMKHGDLRRFFDALVDPGYGENRLLAVKALEQELELATRPCKAKADYKHRRLLESLAGPIKRTDKNVIDILKVLDKQERDKAMEYVSDIPVGSHHNEKVEKRTKGTCEWLVSHSAFLKWEDSDYTSVLWLQGLIGTGKSFLSSKVIDHYRIHDKFASQSPSLPNLGLAFFYCNSSDQNRQSIQSILRSYIRQLGEMTGHPEGIHQTLFNLYQKKRIQSDITLKDCETALVEMIETYPRTVMILDALDECNKDTRRQIVELFKRLVEKTNSHLKIFIASRPEHDIGDYLRSFQELRATVTINTSDNQGDIEKFVNTEVDNFTVDWSPETKQDVKKKLTEKSAGMFRWTYLQWEQLKEFDTNTSVKAKLEDLPETLTKAYDEIYDKYKPKSFELFMLQRAVRWVLCARQPFDSCTLLSAIRVESEQMHGDDMKAFDKSDLTEKMLETVCRHLIVRDPDFNVWRYSHASVREYFEDKKKEPWVKDAPAEIAIVLINCLRDSCAAYGSYWPLSDVEPSWLNAILQEKPSTVNNWLREAQGADHVRPLNPRHPLQVYIYTNWLTHIHDLPEQDGRAEDVALALKRFLGEERPPHSSRAYQAFCSRVMKGTRWSPRGFVGSHIMPTTNFAFGVVVMGLHRLLPEWWNEGLDLSSLRNESGLSLLQIATYYGHYDVCQFLISRDCDVNAFVDDPPPLWISVEQHKISIIELLLSNGANMDCVFRNQTLACLAADNGSEYCTALLEKGLDPNMKCNTDDTGSGGDCNFGCALSRAAYKGDLDTIKALIGNGAEVNPENLKDKYGSPLAAAASAGKVDCARILIEHGAEVNAYLEFGDYGSILAAAILGVSSSLVMIRFLVEEAGADLAQLGFVRPRRWEGETWTKREKRSESIDGAMRQRMRYVRRQREMDVAAYLIQELRMERQVLVSLGVLPRDLPHDIGATADMDYEELDGYDGFAEWEWNRRHKREGWAKVMMTAARARSHARPI</sequence>
<dbReference type="SUPFAM" id="SSF52540">
    <property type="entry name" value="P-loop containing nucleoside triphosphate hydrolases"/>
    <property type="match status" value="1"/>
</dbReference>